<dbReference type="PANTHER" id="PTHR43685:SF5">
    <property type="entry name" value="GLYCOSYLTRANSFERASE EPSE-RELATED"/>
    <property type="match status" value="1"/>
</dbReference>
<sequence length="299" mass="33845">MPCYNAERFVAAAVDSVLGQGYRQVELIVVDDGSSDGSIEILRGYGERLRLLTQRNQGPYVARNHGLQAARGAYVAFLDADDWWREDCLERLQTALAACPSCVLAYCGWQSVGLPGRRGEPFVPPDYEAEDKAARFLRGAAPWPIHAALVRRAPLVAAGGFRLDLPTCMDYDLWLRLGVSQRIVRVPEVMAFYRHHDGGQITAQQWRQARNSWLVKRGFVRRAPQAVAHLSRAERRALIDGGLLRRGYDNFWRRDLVSAQRIFRRALFTRAWGGGDLKYLLPAWLPAPVFQWLVGARDR</sequence>
<evidence type="ECO:0000313" key="6">
    <source>
        <dbReference type="Proteomes" id="UP000740754"/>
    </source>
</evidence>
<dbReference type="SUPFAM" id="SSF53448">
    <property type="entry name" value="Nucleotide-diphospho-sugar transferases"/>
    <property type="match status" value="1"/>
</dbReference>
<evidence type="ECO:0000259" key="4">
    <source>
        <dbReference type="Pfam" id="PF00535"/>
    </source>
</evidence>
<comment type="caution">
    <text evidence="5">The sequence shown here is derived from an EMBL/GenBank/DDBJ whole genome shotgun (WGS) entry which is preliminary data.</text>
</comment>
<gene>
    <name evidence="5" type="ORF">HF203_09115</name>
</gene>
<keyword evidence="6" id="KW-1185">Reference proteome</keyword>
<dbReference type="Gene3D" id="3.90.550.10">
    <property type="entry name" value="Spore Coat Polysaccharide Biosynthesis Protein SpsA, Chain A"/>
    <property type="match status" value="1"/>
</dbReference>
<dbReference type="InterPro" id="IPR050834">
    <property type="entry name" value="Glycosyltransf_2"/>
</dbReference>
<keyword evidence="2" id="KW-0328">Glycosyltransferase</keyword>
<protein>
    <submittedName>
        <fullName evidence="5">Glycosyltransferase</fullName>
    </submittedName>
</protein>
<keyword evidence="3" id="KW-0808">Transferase</keyword>
<organism evidence="5 6">
    <name type="scientific">Marichromatium bheemlicum</name>
    <dbReference type="NCBI Taxonomy" id="365339"/>
    <lineage>
        <taxon>Bacteria</taxon>
        <taxon>Pseudomonadati</taxon>
        <taxon>Pseudomonadota</taxon>
        <taxon>Gammaproteobacteria</taxon>
        <taxon>Chromatiales</taxon>
        <taxon>Chromatiaceae</taxon>
        <taxon>Marichromatium</taxon>
    </lineage>
</organism>
<feature type="domain" description="Glycosyltransferase 2-like" evidence="4">
    <location>
        <begin position="1"/>
        <end position="103"/>
    </location>
</feature>
<evidence type="ECO:0000256" key="2">
    <source>
        <dbReference type="ARBA" id="ARBA00022676"/>
    </source>
</evidence>
<dbReference type="Proteomes" id="UP000740754">
    <property type="component" value="Unassembled WGS sequence"/>
</dbReference>
<evidence type="ECO:0000256" key="1">
    <source>
        <dbReference type="ARBA" id="ARBA00006739"/>
    </source>
</evidence>
<name>A0ABX1IBA1_9GAMM</name>
<dbReference type="Pfam" id="PF00535">
    <property type="entry name" value="Glycos_transf_2"/>
    <property type="match status" value="1"/>
</dbReference>
<evidence type="ECO:0000256" key="3">
    <source>
        <dbReference type="ARBA" id="ARBA00022679"/>
    </source>
</evidence>
<proteinExistence type="inferred from homology"/>
<reference evidence="5 6" key="1">
    <citation type="submission" date="2020-04" db="EMBL/GenBank/DDBJ databases">
        <title>Draft Whole-Genome sequence of Marichromatium bheemlicum DSM 18632, type strain.</title>
        <authorList>
            <person name="Kyndt J.A."/>
            <person name="Meyer T.E."/>
        </authorList>
    </citation>
    <scope>NUCLEOTIDE SEQUENCE [LARGE SCALE GENOMIC DNA]</scope>
    <source>
        <strain evidence="5 6">DSM 18632</strain>
    </source>
</reference>
<evidence type="ECO:0000313" key="5">
    <source>
        <dbReference type="EMBL" id="NKN33381.1"/>
    </source>
</evidence>
<accession>A0ABX1IBA1</accession>
<dbReference type="PANTHER" id="PTHR43685">
    <property type="entry name" value="GLYCOSYLTRANSFERASE"/>
    <property type="match status" value="1"/>
</dbReference>
<dbReference type="InterPro" id="IPR029044">
    <property type="entry name" value="Nucleotide-diphossugar_trans"/>
</dbReference>
<dbReference type="InterPro" id="IPR001173">
    <property type="entry name" value="Glyco_trans_2-like"/>
</dbReference>
<dbReference type="EMBL" id="JAAXKX010000011">
    <property type="protein sequence ID" value="NKN33381.1"/>
    <property type="molecule type" value="Genomic_DNA"/>
</dbReference>
<comment type="similarity">
    <text evidence="1">Belongs to the glycosyltransferase 2 family.</text>
</comment>